<feature type="transmembrane region" description="Helical" evidence="1">
    <location>
        <begin position="322"/>
        <end position="345"/>
    </location>
</feature>
<feature type="transmembrane region" description="Helical" evidence="1">
    <location>
        <begin position="101"/>
        <end position="122"/>
    </location>
</feature>
<dbReference type="Proteomes" id="UP001597251">
    <property type="component" value="Unassembled WGS sequence"/>
</dbReference>
<keyword evidence="1" id="KW-1133">Transmembrane helix</keyword>
<feature type="transmembrane region" description="Helical" evidence="1">
    <location>
        <begin position="819"/>
        <end position="837"/>
    </location>
</feature>
<feature type="transmembrane region" description="Helical" evidence="1">
    <location>
        <begin position="224"/>
        <end position="249"/>
    </location>
</feature>
<dbReference type="PANTHER" id="PTHR38454:SF1">
    <property type="entry name" value="INTEGRAL MEMBRANE PROTEIN"/>
    <property type="match status" value="1"/>
</dbReference>
<feature type="transmembrane region" description="Helical" evidence="1">
    <location>
        <begin position="134"/>
        <end position="151"/>
    </location>
</feature>
<protein>
    <submittedName>
        <fullName evidence="2">YfhO family protein</fullName>
    </submittedName>
</protein>
<dbReference type="InterPro" id="IPR018580">
    <property type="entry name" value="Uncharacterised_YfhO"/>
</dbReference>
<dbReference type="EMBL" id="JBHTOI010000049">
    <property type="protein sequence ID" value="MFD1419178.1"/>
    <property type="molecule type" value="Genomic_DNA"/>
</dbReference>
<dbReference type="RefSeq" id="WP_125675269.1">
    <property type="nucleotide sequence ID" value="NZ_JBHTOI010000049.1"/>
</dbReference>
<feature type="transmembrane region" description="Helical" evidence="1">
    <location>
        <begin position="383"/>
        <end position="403"/>
    </location>
</feature>
<feature type="transmembrane region" description="Helical" evidence="1">
    <location>
        <begin position="449"/>
        <end position="467"/>
    </location>
</feature>
<reference evidence="3" key="1">
    <citation type="journal article" date="2019" name="Int. J. Syst. Evol. Microbiol.">
        <title>The Global Catalogue of Microorganisms (GCM) 10K type strain sequencing project: providing services to taxonomists for standard genome sequencing and annotation.</title>
        <authorList>
            <consortium name="The Broad Institute Genomics Platform"/>
            <consortium name="The Broad Institute Genome Sequencing Center for Infectious Disease"/>
            <person name="Wu L."/>
            <person name="Ma J."/>
        </authorList>
    </citation>
    <scope>NUCLEOTIDE SEQUENCE [LARGE SCALE GENOMIC DNA]</scope>
    <source>
        <strain evidence="3">CCM 8936</strain>
    </source>
</reference>
<evidence type="ECO:0000256" key="1">
    <source>
        <dbReference type="SAM" id="Phobius"/>
    </source>
</evidence>
<name>A0ABW4BXA2_9LACO</name>
<feature type="transmembrane region" description="Helical" evidence="1">
    <location>
        <begin position="156"/>
        <end position="173"/>
    </location>
</feature>
<feature type="transmembrane region" description="Helical" evidence="1">
    <location>
        <begin position="75"/>
        <end position="94"/>
    </location>
</feature>
<proteinExistence type="predicted"/>
<keyword evidence="3" id="KW-1185">Reference proteome</keyword>
<sequence>MRKHNVLYYLLAFFINLFLISAIFYYVGLVPFGDGNFLTSDLGTQYIAFLTELRRQLVTGNIHLYLFSQSLGDNFFPIISYYLLSPFNLILVLFTSAKVPIAADVIIMLKISTMGLTMAYFLAKYFKNNSYSNYFFTVAYSFCGFVASYFYDLMWLDALIMLPLVACGLLKLIDKNKVVLYYFSLFLAIVFNYYLGYMLCIFSVCFFIYLALESNLFQKRNRFVIIRNFLVSSILAGLSAAFVLIPTFAGMMKTAKTSFDVFNYLPSARFGFEAFTQLGIGGNTFAQRLHHGPSVFMTTTVLILLLGYFFSKRITKQDKGHAFFLIGVLLLSMFVTTFNTIWHMFQNPAGFPFRNSFIFSFICILIAHKAFSAGVFKDVNTVIYASCTAGILISVGYLTEWMIPKLIQQMGFGKPDNEYNGYYYTLTLICIMISAIFIYLYGKNKYFGIALMVLIAFEVGANFTSVIDTAGFGSQSIYQKQYKQEADVLTGIKRDSEIGHRIIVSKSGLNKAFPEQYNNYNDPILFNINGLSLYSSTLSQSTLDTMNKLGYFSRNVRRISYIGGTQLTNTLFGVDDDIGQWSHSYEVETDYNSPSLGFLVSSDIYDFQLMSNRALDNQNRLWQSINGTNTQYFKNAKINDWTKIKSGKKNLYEYDLTTTTNGELYLYTSPINYVHSKVYINGKRLKMDTLINSATVIDLGNYDSGEKVKVGIRTKQPLEEDPGYFKTLDAAEFSKSKNNIRQNSLNITSRLNHDTVRGNIDVKKSSPMLFSIPFDNGWKAFDNGKQVKTYQVIGNLTAIDLKPGHHKIVLKYEVPGLKIGWIITVISMILFGLFLIIKRKIDPKMND</sequence>
<evidence type="ECO:0000313" key="2">
    <source>
        <dbReference type="EMBL" id="MFD1419178.1"/>
    </source>
</evidence>
<keyword evidence="1" id="KW-0472">Membrane</keyword>
<keyword evidence="1" id="KW-0812">Transmembrane</keyword>
<feature type="transmembrane region" description="Helical" evidence="1">
    <location>
        <begin position="357"/>
        <end position="376"/>
    </location>
</feature>
<comment type="caution">
    <text evidence="2">The sequence shown here is derived from an EMBL/GenBank/DDBJ whole genome shotgun (WGS) entry which is preliminary data.</text>
</comment>
<gene>
    <name evidence="2" type="ORF">ACFQ42_10520</name>
</gene>
<feature type="transmembrane region" description="Helical" evidence="1">
    <location>
        <begin position="423"/>
        <end position="442"/>
    </location>
</feature>
<feature type="transmembrane region" description="Helical" evidence="1">
    <location>
        <begin position="179"/>
        <end position="212"/>
    </location>
</feature>
<feature type="transmembrane region" description="Helical" evidence="1">
    <location>
        <begin position="7"/>
        <end position="27"/>
    </location>
</feature>
<dbReference type="PANTHER" id="PTHR38454">
    <property type="entry name" value="INTEGRAL MEMBRANE PROTEIN-RELATED"/>
    <property type="match status" value="1"/>
</dbReference>
<evidence type="ECO:0000313" key="3">
    <source>
        <dbReference type="Proteomes" id="UP001597251"/>
    </source>
</evidence>
<organism evidence="2 3">
    <name type="scientific">Companilactobacillus keshanensis</name>
    <dbReference type="NCBI Taxonomy" id="2486003"/>
    <lineage>
        <taxon>Bacteria</taxon>
        <taxon>Bacillati</taxon>
        <taxon>Bacillota</taxon>
        <taxon>Bacilli</taxon>
        <taxon>Lactobacillales</taxon>
        <taxon>Lactobacillaceae</taxon>
        <taxon>Companilactobacillus</taxon>
    </lineage>
</organism>
<feature type="transmembrane region" description="Helical" evidence="1">
    <location>
        <begin position="292"/>
        <end position="310"/>
    </location>
</feature>
<dbReference type="Pfam" id="PF09586">
    <property type="entry name" value="YfhO"/>
    <property type="match status" value="1"/>
</dbReference>
<accession>A0ABW4BXA2</accession>